<reference evidence="16" key="2">
    <citation type="submission" date="2020-09" db="EMBL/GenBank/DDBJ databases">
        <authorList>
            <person name="Sun Q."/>
            <person name="Zhou Y."/>
        </authorList>
    </citation>
    <scope>NUCLEOTIDE SEQUENCE</scope>
    <source>
        <strain evidence="16">CGMCC 1.16548</strain>
    </source>
</reference>
<dbReference type="EMBL" id="BNAI01000001">
    <property type="protein sequence ID" value="GHF06475.1"/>
    <property type="molecule type" value="Genomic_DNA"/>
</dbReference>
<evidence type="ECO:0000259" key="15">
    <source>
        <dbReference type="PROSITE" id="PS50172"/>
    </source>
</evidence>
<evidence type="ECO:0000256" key="5">
    <source>
        <dbReference type="ARBA" id="ARBA00022723"/>
    </source>
</evidence>
<dbReference type="InterPro" id="IPR004150">
    <property type="entry name" value="NAD_DNA_ligase_OB"/>
</dbReference>
<dbReference type="Gene3D" id="1.10.287.610">
    <property type="entry name" value="Helix hairpin bin"/>
    <property type="match status" value="1"/>
</dbReference>
<feature type="binding site" evidence="13">
    <location>
        <position position="453"/>
    </location>
    <ligand>
        <name>Zn(2+)</name>
        <dbReference type="ChEBI" id="CHEBI:29105"/>
    </ligand>
</feature>
<dbReference type="Proteomes" id="UP000617531">
    <property type="component" value="Unassembled WGS sequence"/>
</dbReference>
<dbReference type="Pfam" id="PF00533">
    <property type="entry name" value="BRCT"/>
    <property type="match status" value="1"/>
</dbReference>
<feature type="binding site" evidence="13">
    <location>
        <position position="434"/>
    </location>
    <ligand>
        <name>Zn(2+)</name>
        <dbReference type="ChEBI" id="CHEBI:29105"/>
    </ligand>
</feature>
<feature type="domain" description="BRCT" evidence="15">
    <location>
        <begin position="667"/>
        <end position="735"/>
    </location>
</feature>
<feature type="active site" description="N6-AMP-lysine intermediate" evidence="13">
    <location>
        <position position="133"/>
    </location>
</feature>
<protein>
    <recommendedName>
        <fullName evidence="2 13">DNA ligase</fullName>
        <ecNumber evidence="1 13">6.5.1.2</ecNumber>
    </recommendedName>
    <alternativeName>
        <fullName evidence="13">Polydeoxyribonucleotide synthase [NAD(+)]</fullName>
    </alternativeName>
</protein>
<comment type="catalytic activity">
    <reaction evidence="11 13">
        <text>NAD(+) + (deoxyribonucleotide)n-3'-hydroxyl + 5'-phospho-(deoxyribonucleotide)m = (deoxyribonucleotide)n+m + AMP + beta-nicotinamide D-nucleotide.</text>
        <dbReference type="EC" id="6.5.1.2"/>
    </reaction>
</comment>
<dbReference type="HAMAP" id="MF_01588">
    <property type="entry name" value="DNA_ligase_A"/>
    <property type="match status" value="1"/>
</dbReference>
<dbReference type="CDD" id="cd00114">
    <property type="entry name" value="LIGANc"/>
    <property type="match status" value="1"/>
</dbReference>
<dbReference type="Pfam" id="PF03119">
    <property type="entry name" value="DNA_ligase_ZBD"/>
    <property type="match status" value="1"/>
</dbReference>
<feature type="binding site" evidence="13">
    <location>
        <begin position="52"/>
        <end position="56"/>
    </location>
    <ligand>
        <name>NAD(+)</name>
        <dbReference type="ChEBI" id="CHEBI:57540"/>
    </ligand>
</feature>
<keyword evidence="13" id="KW-0464">Manganese</keyword>
<keyword evidence="14" id="KW-0175">Coiled coil</keyword>
<dbReference type="EC" id="6.5.1.2" evidence="1 13"/>
<dbReference type="Pfam" id="PF12826">
    <property type="entry name" value="HHH_2"/>
    <property type="match status" value="1"/>
</dbReference>
<keyword evidence="17" id="KW-1185">Reference proteome</keyword>
<sequence length="754" mass="80865">MPRGSQTPAQEQLPDTTSADLAAAKREADNLTARILELREAYYERDTVLVDDAEYDAMMQRLEELERLHPELQGQDSPTQTVGGTRSTLFDEVRHAEPMLSLDNVFSRDEFLAWAAKVERDAGRRVDYLCELKIDGLALNLRYENGVLVSAATRGSGVVGEDVTENVRLITSIPRTLAGEGHPPLVEVRGEVFFTTAAFETLNAAQVEAGDRIFANPRNAASGSLRQKAEGKSPDALARMRARIGHLSMLVHGIGAWQSPPVASQSQVYELLRSWGLPTSTRFEVTTDAAAAAAYIEKYGENRHSVEHEIDGVVVKVDELALHDELGATSRAPRWAIAYKYPPEQVNTKLLDIVVSIGRTGRATPFAVMQKVRVAGSEVRQATLHNQDVVKLKGVLIGDTVVLRKAGDVIPEVLGPVVELRTGAEREFVMPTHCPECGTALAPAKEGDVDLRCPNARSCPAQVRGRVEHIGSRGALDIEGLGEIGAVALTQPDIPKPPPLVTEAGLFALTIDDLLPIEVRVRDAETGMVKTDADGRPDLRAPFRRIVTPARKDQPAVTGPSAVAEKLLDELQKAKSKELWRFLVALSIRHVGPVAARALASYFGSLDAIRAASRDELAAVEGVGGIIADAVLEWFEVDWHVEIVESWRAAGVPWAVPGHPGPGQAGGVDGVLAGLTVVATGSLEGYSREEAQEAILRAGGKAASSVSKKTDFVAAGPGAGSKLGKAEELGVRIIDAAQFKLLVEQGPGALPPVE</sequence>
<dbReference type="CDD" id="cd17748">
    <property type="entry name" value="BRCT_DNA_ligase_like"/>
    <property type="match status" value="1"/>
</dbReference>
<comment type="similarity">
    <text evidence="12 13">Belongs to the NAD-dependent DNA ligase family. LigA subfamily.</text>
</comment>
<feature type="binding site" evidence="13">
    <location>
        <position position="340"/>
    </location>
    <ligand>
        <name>NAD(+)</name>
        <dbReference type="ChEBI" id="CHEBI:57540"/>
    </ligand>
</feature>
<comment type="cofactor">
    <cofactor evidence="13">
        <name>Mg(2+)</name>
        <dbReference type="ChEBI" id="CHEBI:18420"/>
    </cofactor>
    <cofactor evidence="13">
        <name>Mn(2+)</name>
        <dbReference type="ChEBI" id="CHEBI:29035"/>
    </cofactor>
</comment>
<dbReference type="Gene3D" id="2.40.50.140">
    <property type="entry name" value="Nucleic acid-binding proteins"/>
    <property type="match status" value="1"/>
</dbReference>
<dbReference type="InterPro" id="IPR012340">
    <property type="entry name" value="NA-bd_OB-fold"/>
</dbReference>
<evidence type="ECO:0000256" key="12">
    <source>
        <dbReference type="ARBA" id="ARBA00060881"/>
    </source>
</evidence>
<feature type="binding site" evidence="13">
    <location>
        <begin position="101"/>
        <end position="102"/>
    </location>
    <ligand>
        <name>NAD(+)</name>
        <dbReference type="ChEBI" id="CHEBI:57540"/>
    </ligand>
</feature>
<dbReference type="InterPro" id="IPR001679">
    <property type="entry name" value="DNA_ligase"/>
</dbReference>
<accession>A0A8J3GN87</accession>
<dbReference type="Gene3D" id="3.30.470.30">
    <property type="entry name" value="DNA ligase/mRNA capping enzyme"/>
    <property type="match status" value="1"/>
</dbReference>
<gene>
    <name evidence="16" type="primary">ligA1</name>
    <name evidence="13" type="synonym">ligA</name>
    <name evidence="16" type="ORF">GCM10011600_03850</name>
</gene>
<comment type="caution">
    <text evidence="16">The sequence shown here is derived from an EMBL/GenBank/DDBJ whole genome shotgun (WGS) entry which is preliminary data.</text>
</comment>
<comment type="function">
    <text evidence="13">DNA ligase that catalyzes the formation of phosphodiester linkages between 5'-phosphoryl and 3'-hydroxyl groups in double-stranded DNA using NAD as a coenzyme and as the energy source for the reaction. It is essential for DNA replication and repair of damaged DNA.</text>
</comment>
<dbReference type="Pfam" id="PF03120">
    <property type="entry name" value="OB_DNA_ligase"/>
    <property type="match status" value="1"/>
</dbReference>
<dbReference type="GO" id="GO:0046872">
    <property type="term" value="F:metal ion binding"/>
    <property type="evidence" value="ECO:0007669"/>
    <property type="project" value="UniProtKB-KW"/>
</dbReference>
<evidence type="ECO:0000256" key="11">
    <source>
        <dbReference type="ARBA" id="ARBA00034005"/>
    </source>
</evidence>
<dbReference type="Pfam" id="PF01653">
    <property type="entry name" value="DNA_ligase_aden"/>
    <property type="match status" value="1"/>
</dbReference>
<dbReference type="GO" id="GO:0005829">
    <property type="term" value="C:cytosol"/>
    <property type="evidence" value="ECO:0007669"/>
    <property type="project" value="TreeGrafter"/>
</dbReference>
<evidence type="ECO:0000313" key="17">
    <source>
        <dbReference type="Proteomes" id="UP000617531"/>
    </source>
</evidence>
<dbReference type="SMART" id="SM00532">
    <property type="entry name" value="LIGANc"/>
    <property type="match status" value="1"/>
</dbReference>
<dbReference type="InterPro" id="IPR036420">
    <property type="entry name" value="BRCT_dom_sf"/>
</dbReference>
<proteinExistence type="inferred from homology"/>
<evidence type="ECO:0000256" key="13">
    <source>
        <dbReference type="HAMAP-Rule" id="MF_01588"/>
    </source>
</evidence>
<dbReference type="AlphaFoldDB" id="A0A8J3GN87"/>
<keyword evidence="6 13" id="KW-0227">DNA damage</keyword>
<dbReference type="PANTHER" id="PTHR23389">
    <property type="entry name" value="CHROMOSOME TRANSMISSION FIDELITY FACTOR 18"/>
    <property type="match status" value="1"/>
</dbReference>
<dbReference type="InterPro" id="IPR013839">
    <property type="entry name" value="DNAligase_adenylation"/>
</dbReference>
<dbReference type="SMART" id="SM00292">
    <property type="entry name" value="BRCT"/>
    <property type="match status" value="1"/>
</dbReference>
<dbReference type="NCBIfam" id="NF005932">
    <property type="entry name" value="PRK07956.1"/>
    <property type="match status" value="1"/>
</dbReference>
<feature type="binding site" evidence="13">
    <location>
        <position position="437"/>
    </location>
    <ligand>
        <name>Zn(2+)</name>
        <dbReference type="ChEBI" id="CHEBI:29105"/>
    </ligand>
</feature>
<dbReference type="Gene3D" id="1.10.150.20">
    <property type="entry name" value="5' to 3' exonuclease, C-terminal subdomain"/>
    <property type="match status" value="2"/>
</dbReference>
<dbReference type="Gene3D" id="3.40.50.10190">
    <property type="entry name" value="BRCT domain"/>
    <property type="match status" value="1"/>
</dbReference>
<dbReference type="Gene3D" id="6.20.10.30">
    <property type="match status" value="1"/>
</dbReference>
<keyword evidence="9 13" id="KW-0520">NAD</keyword>
<feature type="binding site" evidence="13">
    <location>
        <position position="316"/>
    </location>
    <ligand>
        <name>NAD(+)</name>
        <dbReference type="ChEBI" id="CHEBI:57540"/>
    </ligand>
</feature>
<evidence type="ECO:0000256" key="1">
    <source>
        <dbReference type="ARBA" id="ARBA00012722"/>
    </source>
</evidence>
<keyword evidence="8 13" id="KW-0460">Magnesium</keyword>
<keyword evidence="10 13" id="KW-0234">DNA repair</keyword>
<dbReference type="InterPro" id="IPR041663">
    <property type="entry name" value="DisA/LigA_HHH"/>
</dbReference>
<dbReference type="GO" id="GO:0006260">
    <property type="term" value="P:DNA replication"/>
    <property type="evidence" value="ECO:0007669"/>
    <property type="project" value="UniProtKB-KW"/>
</dbReference>
<feature type="binding site" evidence="13">
    <location>
        <position position="131"/>
    </location>
    <ligand>
        <name>NAD(+)</name>
        <dbReference type="ChEBI" id="CHEBI:57540"/>
    </ligand>
</feature>
<evidence type="ECO:0000256" key="10">
    <source>
        <dbReference type="ARBA" id="ARBA00023204"/>
    </source>
</evidence>
<feature type="coiled-coil region" evidence="14">
    <location>
        <begin position="21"/>
        <end position="75"/>
    </location>
</feature>
<dbReference type="RefSeq" id="WP_191281684.1">
    <property type="nucleotide sequence ID" value="NZ_BNAI01000001.1"/>
</dbReference>
<dbReference type="FunFam" id="1.10.150.20:FF:000006">
    <property type="entry name" value="DNA ligase"/>
    <property type="match status" value="1"/>
</dbReference>
<evidence type="ECO:0000256" key="8">
    <source>
        <dbReference type="ARBA" id="ARBA00022842"/>
    </source>
</evidence>
<dbReference type="InterPro" id="IPR001357">
    <property type="entry name" value="BRCT_dom"/>
</dbReference>
<name>A0A8J3GN87_9MICO</name>
<evidence type="ECO:0000256" key="14">
    <source>
        <dbReference type="SAM" id="Coils"/>
    </source>
</evidence>
<evidence type="ECO:0000256" key="3">
    <source>
        <dbReference type="ARBA" id="ARBA00022598"/>
    </source>
</evidence>
<keyword evidence="3 13" id="KW-0436">Ligase</keyword>
<feature type="binding site" evidence="13">
    <location>
        <position position="191"/>
    </location>
    <ligand>
        <name>NAD(+)</name>
        <dbReference type="ChEBI" id="CHEBI:57540"/>
    </ligand>
</feature>
<evidence type="ECO:0000256" key="4">
    <source>
        <dbReference type="ARBA" id="ARBA00022705"/>
    </source>
</evidence>
<evidence type="ECO:0000256" key="2">
    <source>
        <dbReference type="ARBA" id="ARBA00013308"/>
    </source>
</evidence>
<feature type="binding site" evidence="13">
    <location>
        <position position="459"/>
    </location>
    <ligand>
        <name>Zn(2+)</name>
        <dbReference type="ChEBI" id="CHEBI:29105"/>
    </ligand>
</feature>
<dbReference type="SUPFAM" id="SSF50249">
    <property type="entry name" value="Nucleic acid-binding proteins"/>
    <property type="match status" value="1"/>
</dbReference>
<keyword evidence="5 13" id="KW-0479">Metal-binding</keyword>
<dbReference type="PANTHER" id="PTHR23389:SF9">
    <property type="entry name" value="DNA LIGASE"/>
    <property type="match status" value="1"/>
</dbReference>
<evidence type="ECO:0000313" key="16">
    <source>
        <dbReference type="EMBL" id="GHF06475.1"/>
    </source>
</evidence>
<dbReference type="PIRSF" id="PIRSF001604">
    <property type="entry name" value="LigA"/>
    <property type="match status" value="1"/>
</dbReference>
<organism evidence="16 17">
    <name type="scientific">Pseudolysinimonas yzui</name>
    <dbReference type="NCBI Taxonomy" id="2708254"/>
    <lineage>
        <taxon>Bacteria</taxon>
        <taxon>Bacillati</taxon>
        <taxon>Actinomycetota</taxon>
        <taxon>Actinomycetes</taxon>
        <taxon>Micrococcales</taxon>
        <taxon>Microbacteriaceae</taxon>
        <taxon>Pseudolysinimonas</taxon>
    </lineage>
</organism>
<dbReference type="FunFam" id="2.40.50.140:FF:000012">
    <property type="entry name" value="DNA ligase"/>
    <property type="match status" value="1"/>
</dbReference>
<reference evidence="16" key="1">
    <citation type="journal article" date="2014" name="Int. J. Syst. Evol. Microbiol.">
        <title>Complete genome sequence of Corynebacterium casei LMG S-19264T (=DSM 44701T), isolated from a smear-ripened cheese.</title>
        <authorList>
            <consortium name="US DOE Joint Genome Institute (JGI-PGF)"/>
            <person name="Walter F."/>
            <person name="Albersmeier A."/>
            <person name="Kalinowski J."/>
            <person name="Ruckert C."/>
        </authorList>
    </citation>
    <scope>NUCLEOTIDE SEQUENCE</scope>
    <source>
        <strain evidence="16">CGMCC 1.16548</strain>
    </source>
</reference>
<evidence type="ECO:0000256" key="7">
    <source>
        <dbReference type="ARBA" id="ARBA00022833"/>
    </source>
</evidence>
<dbReference type="InterPro" id="IPR013840">
    <property type="entry name" value="DNAligase_N"/>
</dbReference>
<dbReference type="InterPro" id="IPR010994">
    <property type="entry name" value="RuvA_2-like"/>
</dbReference>
<evidence type="ECO:0000256" key="6">
    <source>
        <dbReference type="ARBA" id="ARBA00022763"/>
    </source>
</evidence>
<dbReference type="SUPFAM" id="SSF56091">
    <property type="entry name" value="DNA ligase/mRNA capping enzyme, catalytic domain"/>
    <property type="match status" value="1"/>
</dbReference>
<dbReference type="NCBIfam" id="TIGR00575">
    <property type="entry name" value="dnlj"/>
    <property type="match status" value="1"/>
</dbReference>
<dbReference type="GO" id="GO:0006281">
    <property type="term" value="P:DNA repair"/>
    <property type="evidence" value="ECO:0007669"/>
    <property type="project" value="UniProtKB-KW"/>
</dbReference>
<dbReference type="PROSITE" id="PS50172">
    <property type="entry name" value="BRCT"/>
    <property type="match status" value="1"/>
</dbReference>
<feature type="binding site" evidence="13">
    <location>
        <position position="154"/>
    </location>
    <ligand>
        <name>NAD(+)</name>
        <dbReference type="ChEBI" id="CHEBI:57540"/>
    </ligand>
</feature>
<keyword evidence="4 13" id="KW-0235">DNA replication</keyword>
<evidence type="ECO:0000256" key="9">
    <source>
        <dbReference type="ARBA" id="ARBA00023027"/>
    </source>
</evidence>
<dbReference type="SUPFAM" id="SSF52113">
    <property type="entry name" value="BRCT domain"/>
    <property type="match status" value="1"/>
</dbReference>
<keyword evidence="7 13" id="KW-0862">Zinc</keyword>
<dbReference type="InterPro" id="IPR004149">
    <property type="entry name" value="Znf_DNAligase_C4"/>
</dbReference>
<dbReference type="SUPFAM" id="SSF47781">
    <property type="entry name" value="RuvA domain 2-like"/>
    <property type="match status" value="1"/>
</dbReference>
<dbReference type="GO" id="GO:0003911">
    <property type="term" value="F:DNA ligase (NAD+) activity"/>
    <property type="evidence" value="ECO:0007669"/>
    <property type="project" value="UniProtKB-UniRule"/>
</dbReference>